<evidence type="ECO:0008006" key="3">
    <source>
        <dbReference type="Google" id="ProtNLM"/>
    </source>
</evidence>
<keyword evidence="2" id="KW-1185">Reference proteome</keyword>
<dbReference type="Proteomes" id="UP001431775">
    <property type="component" value="Unassembled WGS sequence"/>
</dbReference>
<reference evidence="1" key="1">
    <citation type="submission" date="2023-05" db="EMBL/GenBank/DDBJ databases">
        <title>Whole genome sequence of Commensalibacter sp.</title>
        <authorList>
            <person name="Charoenyingcharoen P."/>
            <person name="Yukphan P."/>
        </authorList>
    </citation>
    <scope>NUCLEOTIDE SEQUENCE</scope>
    <source>
        <strain evidence="1">TBRC 10068</strain>
    </source>
</reference>
<gene>
    <name evidence="1" type="ORF">QJV33_07445</name>
</gene>
<dbReference type="EMBL" id="JASBAN010000001">
    <property type="protein sequence ID" value="MDI2113115.1"/>
    <property type="molecule type" value="Genomic_DNA"/>
</dbReference>
<dbReference type="RefSeq" id="WP_281462733.1">
    <property type="nucleotide sequence ID" value="NZ_JASBAN010000001.1"/>
</dbReference>
<accession>A0ABT6Q9X4</accession>
<sequence length="485" mass="55745">MSKIIRPVLFSSYFNISTDILFDNGLIDPFINCDTPLFIDPFLLEKSQNSLIKNQAVNRLKNQFQNIIKFLIQSKKENDAAWKAALRLLNLHEAQVTSLGYGHSGRFGSSRSGNIKITILRVCREIIEVGFEDPELICMMNFFEDGIGVDTISDLTTNIIFDDLAEITKDFCQKYNIPLEKRELFGLNNRFVNCNVNAASQNKCYDLPVLKNGYPIVLVPKDIVKVLQSDIDGVISQNYYIRDAINRYWGNVTKLTIANKKAAIKRSTFEDVHNFETLLKSLKNFARAYNPSEDEYCFYKIKEIFQYDPIVFKNNKTYQINNISDVMSVVKDTIHFFKDHIENKNLWEALWNGDQPKMERASQILYYAMADSFCRANNIDISPEADMGRGPVDFKFSQGFDAKVLVEMKLSTGNVVHGYKKQLEHYKKAAQTEAAFYVIMDYGNNNFDKKLQEIYKIKNDLITQDQRASDIIVIDACKKKSASKI</sequence>
<evidence type="ECO:0000313" key="1">
    <source>
        <dbReference type="EMBL" id="MDI2113115.1"/>
    </source>
</evidence>
<evidence type="ECO:0000313" key="2">
    <source>
        <dbReference type="Proteomes" id="UP001431775"/>
    </source>
</evidence>
<comment type="caution">
    <text evidence="1">The sequence shown here is derived from an EMBL/GenBank/DDBJ whole genome shotgun (WGS) entry which is preliminary data.</text>
</comment>
<name>A0ABT6Q9X4_9PROT</name>
<protein>
    <recommendedName>
        <fullName evidence="3">Protein NO VEIN C-terminal domain-containing protein</fullName>
    </recommendedName>
</protein>
<organism evidence="1 2">
    <name type="scientific">Commensalibacter nepenthis</name>
    <dbReference type="NCBI Taxonomy" id="3043872"/>
    <lineage>
        <taxon>Bacteria</taxon>
        <taxon>Pseudomonadati</taxon>
        <taxon>Pseudomonadota</taxon>
        <taxon>Alphaproteobacteria</taxon>
        <taxon>Acetobacterales</taxon>
        <taxon>Acetobacteraceae</taxon>
    </lineage>
</organism>
<proteinExistence type="predicted"/>